<name>A0A0D2L4T7_HYPSF</name>
<proteinExistence type="predicted"/>
<evidence type="ECO:0000313" key="1">
    <source>
        <dbReference type="EMBL" id="KJA21877.1"/>
    </source>
</evidence>
<sequence>MYSKRIQVQVSLSLPARSRRSLAESDKTNDKSSRIAITDDKGRRFKEGIEKLIQRGRQLKMRLRTRSSLTRTSLQHCTTLLMTDGAPYALPDDEPGFFGVFEDGLNDADVD</sequence>
<reference evidence="2" key="1">
    <citation type="submission" date="2014-04" db="EMBL/GenBank/DDBJ databases">
        <title>Evolutionary Origins and Diversification of the Mycorrhizal Mutualists.</title>
        <authorList>
            <consortium name="DOE Joint Genome Institute"/>
            <consortium name="Mycorrhizal Genomics Consortium"/>
            <person name="Kohler A."/>
            <person name="Kuo A."/>
            <person name="Nagy L.G."/>
            <person name="Floudas D."/>
            <person name="Copeland A."/>
            <person name="Barry K.W."/>
            <person name="Cichocki N."/>
            <person name="Veneault-Fourrey C."/>
            <person name="LaButti K."/>
            <person name="Lindquist E.A."/>
            <person name="Lipzen A."/>
            <person name="Lundell T."/>
            <person name="Morin E."/>
            <person name="Murat C."/>
            <person name="Riley R."/>
            <person name="Ohm R."/>
            <person name="Sun H."/>
            <person name="Tunlid A."/>
            <person name="Henrissat B."/>
            <person name="Grigoriev I.V."/>
            <person name="Hibbett D.S."/>
            <person name="Martin F."/>
        </authorList>
    </citation>
    <scope>NUCLEOTIDE SEQUENCE [LARGE SCALE GENOMIC DNA]</scope>
    <source>
        <strain evidence="2">FD-334 SS-4</strain>
    </source>
</reference>
<dbReference type="AlphaFoldDB" id="A0A0D2L4T7"/>
<gene>
    <name evidence="1" type="ORF">HYPSUDRAFT_55201</name>
</gene>
<protein>
    <submittedName>
        <fullName evidence="1">Uncharacterized protein</fullName>
    </submittedName>
</protein>
<organism evidence="1 2">
    <name type="scientific">Hypholoma sublateritium (strain FD-334 SS-4)</name>
    <dbReference type="NCBI Taxonomy" id="945553"/>
    <lineage>
        <taxon>Eukaryota</taxon>
        <taxon>Fungi</taxon>
        <taxon>Dikarya</taxon>
        <taxon>Basidiomycota</taxon>
        <taxon>Agaricomycotina</taxon>
        <taxon>Agaricomycetes</taxon>
        <taxon>Agaricomycetidae</taxon>
        <taxon>Agaricales</taxon>
        <taxon>Agaricineae</taxon>
        <taxon>Strophariaceae</taxon>
        <taxon>Hypholoma</taxon>
    </lineage>
</organism>
<accession>A0A0D2L4T7</accession>
<keyword evidence="2" id="KW-1185">Reference proteome</keyword>
<dbReference type="EMBL" id="KN817554">
    <property type="protein sequence ID" value="KJA21877.1"/>
    <property type="molecule type" value="Genomic_DNA"/>
</dbReference>
<dbReference type="Proteomes" id="UP000054270">
    <property type="component" value="Unassembled WGS sequence"/>
</dbReference>
<evidence type="ECO:0000313" key="2">
    <source>
        <dbReference type="Proteomes" id="UP000054270"/>
    </source>
</evidence>